<sequence>MTPPRADETVDELHQHAAEDYRETQANRDWQTNRDDADTRR</sequence>
<name>A0ABV2VYA5_9ACTN</name>
<protein>
    <submittedName>
        <fullName evidence="2">Uncharacterized protein</fullName>
    </submittedName>
</protein>
<evidence type="ECO:0000313" key="3">
    <source>
        <dbReference type="Proteomes" id="UP001550378"/>
    </source>
</evidence>
<dbReference type="EMBL" id="JBEXZR010000002">
    <property type="protein sequence ID" value="MEU0706270.1"/>
    <property type="molecule type" value="Genomic_DNA"/>
</dbReference>
<keyword evidence="3" id="KW-1185">Reference proteome</keyword>
<dbReference type="Proteomes" id="UP001550378">
    <property type="component" value="Unassembled WGS sequence"/>
</dbReference>
<dbReference type="RefSeq" id="WP_359658180.1">
    <property type="nucleotide sequence ID" value="NZ_JBEXZP010000290.1"/>
</dbReference>
<comment type="caution">
    <text evidence="2">The sequence shown here is derived from an EMBL/GenBank/DDBJ whole genome shotgun (WGS) entry which is preliminary data.</text>
</comment>
<accession>A0ABV2VYA5</accession>
<evidence type="ECO:0000256" key="1">
    <source>
        <dbReference type="SAM" id="MobiDB-lite"/>
    </source>
</evidence>
<feature type="region of interest" description="Disordered" evidence="1">
    <location>
        <begin position="1"/>
        <end position="41"/>
    </location>
</feature>
<evidence type="ECO:0000313" key="2">
    <source>
        <dbReference type="EMBL" id="MEU0706270.1"/>
    </source>
</evidence>
<proteinExistence type="predicted"/>
<reference evidence="2 3" key="1">
    <citation type="submission" date="2024-06" db="EMBL/GenBank/DDBJ databases">
        <title>The Natural Products Discovery Center: Release of the First 8490 Sequenced Strains for Exploring Actinobacteria Biosynthetic Diversity.</title>
        <authorList>
            <person name="Kalkreuter E."/>
            <person name="Kautsar S.A."/>
            <person name="Yang D."/>
            <person name="Bader C.D."/>
            <person name="Teijaro C.N."/>
            <person name="Fluegel L."/>
            <person name="Davis C.M."/>
            <person name="Simpson J.R."/>
            <person name="Lauterbach L."/>
            <person name="Steele A.D."/>
            <person name="Gui C."/>
            <person name="Meng S."/>
            <person name="Li G."/>
            <person name="Viehrig K."/>
            <person name="Ye F."/>
            <person name="Su P."/>
            <person name="Kiefer A.F."/>
            <person name="Nichols A."/>
            <person name="Cepeda A.J."/>
            <person name="Yan W."/>
            <person name="Fan B."/>
            <person name="Jiang Y."/>
            <person name="Adhikari A."/>
            <person name="Zheng C.-J."/>
            <person name="Schuster L."/>
            <person name="Cowan T.M."/>
            <person name="Smanski M.J."/>
            <person name="Chevrette M.G."/>
            <person name="De Carvalho L.P.S."/>
            <person name="Shen B."/>
        </authorList>
    </citation>
    <scope>NUCLEOTIDE SEQUENCE [LARGE SCALE GENOMIC DNA]</scope>
    <source>
        <strain evidence="2 3">NPDC006337</strain>
    </source>
</reference>
<gene>
    <name evidence="2" type="ORF">ABZ508_02675</name>
</gene>
<organism evidence="2 3">
    <name type="scientific">Streptomyces lavendulocolor</name>
    <dbReference type="NCBI Taxonomy" id="67316"/>
    <lineage>
        <taxon>Bacteria</taxon>
        <taxon>Bacillati</taxon>
        <taxon>Actinomycetota</taxon>
        <taxon>Actinomycetes</taxon>
        <taxon>Kitasatosporales</taxon>
        <taxon>Streptomycetaceae</taxon>
        <taxon>Streptomyces</taxon>
    </lineage>
</organism>